<organism evidence="2">
    <name type="scientific">Woronichinia naegeliana WA131</name>
    <dbReference type="NCBI Taxonomy" id="2824559"/>
    <lineage>
        <taxon>Bacteria</taxon>
        <taxon>Bacillati</taxon>
        <taxon>Cyanobacteriota</taxon>
        <taxon>Cyanophyceae</taxon>
        <taxon>Synechococcales</taxon>
        <taxon>Coelosphaeriaceae</taxon>
        <taxon>Woronichinia</taxon>
    </lineage>
</organism>
<protein>
    <submittedName>
        <fullName evidence="2">Uncharacterized protein</fullName>
    </submittedName>
</protein>
<keyword evidence="1" id="KW-0732">Signal</keyword>
<dbReference type="Proteomes" id="UP001065613">
    <property type="component" value="Chromosome"/>
</dbReference>
<evidence type="ECO:0000256" key="1">
    <source>
        <dbReference type="SAM" id="SignalP"/>
    </source>
</evidence>
<proteinExistence type="predicted"/>
<feature type="signal peptide" evidence="1">
    <location>
        <begin position="1"/>
        <end position="24"/>
    </location>
</feature>
<name>A0A977PX06_9CYAN</name>
<sequence length="116" mass="13088">MKKFQYYGAFLGLVATICTVPLLAAPKPSTKAPSVTPITTINSFEDYQKDCLKRVRQQGLTDDVGLDICKCTITQFRSQYNIQQFRNLVQKAKADKTIARKLSEVGEACFEKVLYE</sequence>
<feature type="chain" id="PRO_5037409783" evidence="1">
    <location>
        <begin position="25"/>
        <end position="116"/>
    </location>
</feature>
<dbReference type="AlphaFoldDB" id="A0A977PX06"/>
<reference evidence="2" key="1">
    <citation type="submission" date="2021-04" db="EMBL/GenBank/DDBJ databases">
        <title>Genome sequence of Woronichinia naegeliana from Washington state freshwater lake bloom.</title>
        <authorList>
            <person name="Dreher T.W."/>
        </authorList>
    </citation>
    <scope>NUCLEOTIDE SEQUENCE</scope>
    <source>
        <strain evidence="2">WA131</strain>
    </source>
</reference>
<gene>
    <name evidence="2" type="ORF">KA717_07705</name>
</gene>
<evidence type="ECO:0000313" key="2">
    <source>
        <dbReference type="EMBL" id="UXE62621.1"/>
    </source>
</evidence>
<dbReference type="EMBL" id="CP073041">
    <property type="protein sequence ID" value="UXE62621.1"/>
    <property type="molecule type" value="Genomic_DNA"/>
</dbReference>
<dbReference type="KEGG" id="wna:KA717_07705"/>
<accession>A0A977PX06</accession>